<dbReference type="SUPFAM" id="SSF55729">
    <property type="entry name" value="Acyl-CoA N-acyltransferases (Nat)"/>
    <property type="match status" value="1"/>
</dbReference>
<dbReference type="Gene3D" id="3.30.1050.10">
    <property type="entry name" value="SCP2 sterol-binding domain"/>
    <property type="match status" value="1"/>
</dbReference>
<feature type="domain" description="N-acetyltransferase" evidence="1">
    <location>
        <begin position="1"/>
        <end position="105"/>
    </location>
</feature>
<dbReference type="Pfam" id="PF17668">
    <property type="entry name" value="Acetyltransf_17"/>
    <property type="match status" value="1"/>
</dbReference>
<dbReference type="InterPro" id="IPR025559">
    <property type="entry name" value="Eis_dom"/>
</dbReference>
<dbReference type="RefSeq" id="WP_051993338.1">
    <property type="nucleotide sequence ID" value="NZ_AODF01000001.1"/>
</dbReference>
<dbReference type="EMBL" id="AODF01000001">
    <property type="protein sequence ID" value="EUJ33648.1"/>
    <property type="molecule type" value="Genomic_DNA"/>
</dbReference>
<gene>
    <name evidence="2" type="ORF">MFLO_00300</name>
</gene>
<dbReference type="Gene3D" id="3.40.630.30">
    <property type="match status" value="2"/>
</dbReference>
<evidence type="ECO:0000313" key="3">
    <source>
        <dbReference type="Proteomes" id="UP000019249"/>
    </source>
</evidence>
<dbReference type="SUPFAM" id="SSF55718">
    <property type="entry name" value="SCP-like"/>
    <property type="match status" value="1"/>
</dbReference>
<comment type="caution">
    <text evidence="2">The sequence shown here is derived from an EMBL/GenBank/DDBJ whole genome shotgun (WGS) entry which is preliminary data.</text>
</comment>
<reference evidence="2 3" key="1">
    <citation type="journal article" date="2014" name="Int. J. Syst. Evol. Microbiol.">
        <title>Listeria floridensis sp. nov., Listeria aquatica sp. nov., Listeria cornellensis sp. nov., Listeria riparia sp. nov. and Listeria grandensis sp. nov., from agricultural and natural environments.</title>
        <authorList>
            <person name="den Bakker H.C."/>
            <person name="Warchocki S."/>
            <person name="Wright E.M."/>
            <person name="Allred A.F."/>
            <person name="Ahlstrom C."/>
            <person name="Manuel C.S."/>
            <person name="Stasiewicz M.J."/>
            <person name="Burrell A."/>
            <person name="Roof S."/>
            <person name="Strawn L."/>
            <person name="Fortes E.D."/>
            <person name="Nightingale K.K."/>
            <person name="Kephart D."/>
            <person name="Wiedmann M."/>
        </authorList>
    </citation>
    <scope>NUCLEOTIDE SEQUENCE [LARGE SCALE GENOMIC DNA]</scope>
    <source>
        <strain evidence="2 3">FSL S10-1187</strain>
    </source>
</reference>
<dbReference type="GO" id="GO:0016740">
    <property type="term" value="F:transferase activity"/>
    <property type="evidence" value="ECO:0007669"/>
    <property type="project" value="UniProtKB-KW"/>
</dbReference>
<dbReference type="Pfam" id="PF13527">
    <property type="entry name" value="Acetyltransf_9"/>
    <property type="match status" value="1"/>
</dbReference>
<keyword evidence="2" id="KW-0808">Transferase</keyword>
<dbReference type="InterPro" id="IPR036527">
    <property type="entry name" value="SCP2_sterol-bd_dom_sf"/>
</dbReference>
<evidence type="ECO:0000259" key="1">
    <source>
        <dbReference type="PROSITE" id="PS51186"/>
    </source>
</evidence>
<dbReference type="InterPro" id="IPR016181">
    <property type="entry name" value="Acyl_CoA_acyltransferase"/>
</dbReference>
<sequence length="350" mass="40156">MEHGRRFGAFEDEELAAQVMTYPLAVSLFGERYEMGGIAYVATYPEHRRGGLIRQLMTKSISAMRENGQIISYLHPFDVTFYRKFGYELAFKETRMELRLKQFMQKSTGVGKIKRISHSNADFELAKQIYASYAERHNGMLIRDDAWWARLARRGYVNEIALYLDENGEAQGYLSFAFKGVQMIVHELVGLTSVAETELWAFISSHDSMFEKVTIKNAGEVDELALSLANPTALRVTQELTFMVRIVDVKRFLERYPFPELEEPLYFKIKDETAPFNEGVYKVAKGIEKVSEAPRQEVVEANIGAFSQMLLGFARPELLRAQGKIKISKETAARLEAIIPHEIPRFYDNF</sequence>
<organism evidence="2 3">
    <name type="scientific">Listeria floridensis FSL S10-1187</name>
    <dbReference type="NCBI Taxonomy" id="1265817"/>
    <lineage>
        <taxon>Bacteria</taxon>
        <taxon>Bacillati</taxon>
        <taxon>Bacillota</taxon>
        <taxon>Bacilli</taxon>
        <taxon>Bacillales</taxon>
        <taxon>Listeriaceae</taxon>
        <taxon>Listeria</taxon>
    </lineage>
</organism>
<accession>A0ABN0RI60</accession>
<evidence type="ECO:0000313" key="2">
    <source>
        <dbReference type="EMBL" id="EUJ33648.1"/>
    </source>
</evidence>
<name>A0ABN0RI60_9LIST</name>
<dbReference type="Pfam" id="PF13530">
    <property type="entry name" value="SCP2_2"/>
    <property type="match status" value="1"/>
</dbReference>
<dbReference type="PANTHER" id="PTHR37817">
    <property type="entry name" value="N-ACETYLTRANSFERASE EIS"/>
    <property type="match status" value="1"/>
</dbReference>
<dbReference type="CDD" id="cd04301">
    <property type="entry name" value="NAT_SF"/>
    <property type="match status" value="1"/>
</dbReference>
<dbReference type="InterPro" id="IPR041380">
    <property type="entry name" value="Acetyltransf_17"/>
</dbReference>
<dbReference type="InterPro" id="IPR051554">
    <property type="entry name" value="Acetyltransferase_Eis"/>
</dbReference>
<proteinExistence type="predicted"/>
<dbReference type="Proteomes" id="UP000019249">
    <property type="component" value="Unassembled WGS sequence"/>
</dbReference>
<dbReference type="PROSITE" id="PS51186">
    <property type="entry name" value="GNAT"/>
    <property type="match status" value="1"/>
</dbReference>
<protein>
    <submittedName>
        <fullName evidence="2">GNAT family N-acetyl transferase</fullName>
    </submittedName>
</protein>
<dbReference type="InterPro" id="IPR000182">
    <property type="entry name" value="GNAT_dom"/>
</dbReference>
<keyword evidence="3" id="KW-1185">Reference proteome</keyword>
<dbReference type="PANTHER" id="PTHR37817:SF1">
    <property type="entry name" value="N-ACETYLTRANSFERASE EIS"/>
    <property type="match status" value="1"/>
</dbReference>